<keyword evidence="3" id="KW-1185">Reference proteome</keyword>
<organism evidence="2 3">
    <name type="scientific">Sedimentibacter hydroxybenzoicus DSM 7310</name>
    <dbReference type="NCBI Taxonomy" id="1123245"/>
    <lineage>
        <taxon>Bacteria</taxon>
        <taxon>Bacillati</taxon>
        <taxon>Bacillota</taxon>
        <taxon>Tissierellia</taxon>
        <taxon>Sedimentibacter</taxon>
    </lineage>
</organism>
<protein>
    <submittedName>
        <fullName evidence="2">Uncharacterized protein</fullName>
    </submittedName>
</protein>
<keyword evidence="1" id="KW-0472">Membrane</keyword>
<dbReference type="RefSeq" id="WP_179238257.1">
    <property type="nucleotide sequence ID" value="NZ_JACBNQ010000010.1"/>
</dbReference>
<gene>
    <name evidence="2" type="ORF">HZF24_10435</name>
</gene>
<evidence type="ECO:0000313" key="2">
    <source>
        <dbReference type="EMBL" id="NYB74551.1"/>
    </source>
</evidence>
<accession>A0A974BKI0</accession>
<feature type="transmembrane region" description="Helical" evidence="1">
    <location>
        <begin position="248"/>
        <end position="275"/>
    </location>
</feature>
<feature type="transmembrane region" description="Helical" evidence="1">
    <location>
        <begin position="9"/>
        <end position="30"/>
    </location>
</feature>
<evidence type="ECO:0000313" key="3">
    <source>
        <dbReference type="Proteomes" id="UP000611629"/>
    </source>
</evidence>
<dbReference type="EMBL" id="JACBNQ010000010">
    <property type="protein sequence ID" value="NYB74551.1"/>
    <property type="molecule type" value="Genomic_DNA"/>
</dbReference>
<keyword evidence="1" id="KW-0812">Transmembrane</keyword>
<comment type="caution">
    <text evidence="2">The sequence shown here is derived from an EMBL/GenBank/DDBJ whole genome shotgun (WGS) entry which is preliminary data.</text>
</comment>
<feature type="transmembrane region" description="Helical" evidence="1">
    <location>
        <begin position="180"/>
        <end position="197"/>
    </location>
</feature>
<proteinExistence type="predicted"/>
<dbReference type="AlphaFoldDB" id="A0A974BKI0"/>
<feature type="transmembrane region" description="Helical" evidence="1">
    <location>
        <begin position="140"/>
        <end position="159"/>
    </location>
</feature>
<feature type="transmembrane region" description="Helical" evidence="1">
    <location>
        <begin position="203"/>
        <end position="227"/>
    </location>
</feature>
<evidence type="ECO:0000256" key="1">
    <source>
        <dbReference type="SAM" id="Phobius"/>
    </source>
</evidence>
<name>A0A974BKI0_SEDHY</name>
<reference evidence="2" key="1">
    <citation type="submission" date="2020-07" db="EMBL/GenBank/DDBJ databases">
        <title>Genomic analysis of a strain of Sedimentibacter Hydroxybenzoicus DSM7310.</title>
        <authorList>
            <person name="Ma S."/>
        </authorList>
    </citation>
    <scope>NUCLEOTIDE SEQUENCE</scope>
    <source>
        <strain evidence="2">DSM 7310</strain>
    </source>
</reference>
<keyword evidence="1" id="KW-1133">Transmembrane helix</keyword>
<sequence length="278" mass="31538">MEVIPIDDFLYDILIAFFSAIVGAIFGVIIPKLLKSSETSCSVNKQLNFSQIHFEQNKYIYNNYTQNTITHGKEKTQGMSSEEILIAYIVGSLLLIYGFLKFEPQISRLILIMTVFLETAFLTTAYLVTKKNYIDLSIKTILVFNIIATICFPILLYLMKNPITGEFVNKGEILSLIEKDGLFSILLNINAYGFLLYQALGVIVLFGFMFFTLISTLHILSMINLTLENRLTKLWRYIYRKTVKTCSSMSSYIGFGLLLLLISFLFVSGVLSSFLSAI</sequence>
<feature type="transmembrane region" description="Helical" evidence="1">
    <location>
        <begin position="109"/>
        <end position="128"/>
    </location>
</feature>
<feature type="transmembrane region" description="Helical" evidence="1">
    <location>
        <begin position="84"/>
        <end position="102"/>
    </location>
</feature>
<dbReference type="Proteomes" id="UP000611629">
    <property type="component" value="Unassembled WGS sequence"/>
</dbReference>